<dbReference type="EMBL" id="JABSNM010000012">
    <property type="protein sequence ID" value="NRT57024.1"/>
    <property type="molecule type" value="Genomic_DNA"/>
</dbReference>
<evidence type="ECO:0000313" key="11">
    <source>
        <dbReference type="EMBL" id="NRT57024.1"/>
    </source>
</evidence>
<dbReference type="PROSITE" id="PS50035">
    <property type="entry name" value="PLD"/>
    <property type="match status" value="2"/>
</dbReference>
<gene>
    <name evidence="9" type="primary">clsB</name>
    <name evidence="11" type="ORF">HNQ01_002773</name>
</gene>
<feature type="domain" description="PLD phosphodiesterase" evidence="10">
    <location>
        <begin position="352"/>
        <end position="379"/>
    </location>
</feature>
<keyword evidence="8 9" id="KW-1208">Phospholipid metabolism</keyword>
<evidence type="ECO:0000313" key="12">
    <source>
        <dbReference type="Proteomes" id="UP001516061"/>
    </source>
</evidence>
<keyword evidence="12" id="KW-1185">Reference proteome</keyword>
<feature type="active site" evidence="9">
    <location>
        <position position="357"/>
    </location>
</feature>
<feature type="active site" evidence="9">
    <location>
        <position position="149"/>
    </location>
</feature>
<dbReference type="EC" id="2.7.8.-" evidence="9"/>
<comment type="similarity">
    <text evidence="9">Belongs to the phospholipase D family. Cardiolipin synthase subfamily. ClsB sub-subfamily.</text>
</comment>
<keyword evidence="6 9" id="KW-0472">Membrane</keyword>
<feature type="domain" description="PLD phosphodiesterase" evidence="10">
    <location>
        <begin position="144"/>
        <end position="171"/>
    </location>
</feature>
<evidence type="ECO:0000256" key="1">
    <source>
        <dbReference type="ARBA" id="ARBA00022475"/>
    </source>
</evidence>
<keyword evidence="3 9" id="KW-0808">Transferase</keyword>
<keyword evidence="7 9" id="KW-0594">Phospholipid biosynthesis</keyword>
<comment type="catalytic activity">
    <reaction evidence="9">
        <text>2 a 1,2-diacyl-sn-glycero-3-phospho-(1'-sn-glycerol) = a cardiolipin + glycerol</text>
        <dbReference type="Rhea" id="RHEA:31451"/>
        <dbReference type="ChEBI" id="CHEBI:17754"/>
        <dbReference type="ChEBI" id="CHEBI:62237"/>
        <dbReference type="ChEBI" id="CHEBI:64716"/>
    </reaction>
</comment>
<keyword evidence="5 9" id="KW-0443">Lipid metabolism</keyword>
<dbReference type="SMART" id="SM00155">
    <property type="entry name" value="PLDc"/>
    <property type="match status" value="2"/>
</dbReference>
<dbReference type="InterPro" id="IPR030872">
    <property type="entry name" value="Cardiolipin_synth_ClsB"/>
</dbReference>
<comment type="caution">
    <text evidence="11">The sequence shown here is derived from an EMBL/GenBank/DDBJ whole genome shotgun (WGS) entry which is preliminary data.</text>
</comment>
<evidence type="ECO:0000256" key="8">
    <source>
        <dbReference type="ARBA" id="ARBA00023264"/>
    </source>
</evidence>
<feature type="active site" evidence="9">
    <location>
        <position position="364"/>
    </location>
</feature>
<dbReference type="PANTHER" id="PTHR21248">
    <property type="entry name" value="CARDIOLIPIN SYNTHASE"/>
    <property type="match status" value="1"/>
</dbReference>
<evidence type="ECO:0000256" key="4">
    <source>
        <dbReference type="ARBA" id="ARBA00022737"/>
    </source>
</evidence>
<organism evidence="11 12">
    <name type="scientific">Sphaerotilus uruguayifluvii</name>
    <dbReference type="NCBI Taxonomy" id="2735897"/>
    <lineage>
        <taxon>Bacteria</taxon>
        <taxon>Pseudomonadati</taxon>
        <taxon>Pseudomonadota</taxon>
        <taxon>Betaproteobacteria</taxon>
        <taxon>Burkholderiales</taxon>
        <taxon>Sphaerotilaceae</taxon>
        <taxon>Sphaerotilus</taxon>
    </lineage>
</organism>
<feature type="active site" evidence="9">
    <location>
        <position position="156"/>
    </location>
</feature>
<dbReference type="CDD" id="cd09159">
    <property type="entry name" value="PLDc_ybhO_like_2"/>
    <property type="match status" value="1"/>
</dbReference>
<dbReference type="SUPFAM" id="SSF56024">
    <property type="entry name" value="Phospholipase D/nuclease"/>
    <property type="match status" value="2"/>
</dbReference>
<dbReference type="InterPro" id="IPR001736">
    <property type="entry name" value="PLipase_D/transphosphatidylase"/>
</dbReference>
<keyword evidence="2 9" id="KW-0444">Lipid biosynthesis</keyword>
<comment type="function">
    <text evidence="9">Catalyzes the phosphatidyl group transfer from one phosphatidylglycerol molecule to another to form cardiolipin (CL) (diphosphatidylglycerol) and glycerol.</text>
</comment>
<feature type="active site" evidence="9">
    <location>
        <position position="359"/>
    </location>
</feature>
<evidence type="ECO:0000256" key="9">
    <source>
        <dbReference type="HAMAP-Rule" id="MF_01917"/>
    </source>
</evidence>
<evidence type="ECO:0000256" key="6">
    <source>
        <dbReference type="ARBA" id="ARBA00023136"/>
    </source>
</evidence>
<dbReference type="Pfam" id="PF13091">
    <property type="entry name" value="PLDc_2"/>
    <property type="match status" value="2"/>
</dbReference>
<keyword evidence="4" id="KW-0677">Repeat</keyword>
<dbReference type="PANTHER" id="PTHR21248:SF23">
    <property type="entry name" value="CARDIOLIPIN SYNTHASE B"/>
    <property type="match status" value="1"/>
</dbReference>
<evidence type="ECO:0000259" key="10">
    <source>
        <dbReference type="PROSITE" id="PS50035"/>
    </source>
</evidence>
<name>A0ABX2G6J6_9BURK</name>
<dbReference type="InterPro" id="IPR025202">
    <property type="entry name" value="PLD-like_dom"/>
</dbReference>
<evidence type="ECO:0000256" key="3">
    <source>
        <dbReference type="ARBA" id="ARBA00022679"/>
    </source>
</evidence>
<comment type="subcellular location">
    <subcellularLocation>
        <location evidence="9">Cell membrane</location>
        <topology evidence="9">Peripheral membrane protein</topology>
    </subcellularLocation>
</comment>
<dbReference type="Gene3D" id="3.30.870.10">
    <property type="entry name" value="Endonuclease Chain A"/>
    <property type="match status" value="2"/>
</dbReference>
<dbReference type="HAMAP" id="MF_01917">
    <property type="entry name" value="Cardiolipin_synth_ClsB"/>
    <property type="match status" value="1"/>
</dbReference>
<evidence type="ECO:0000256" key="5">
    <source>
        <dbReference type="ARBA" id="ARBA00023098"/>
    </source>
</evidence>
<dbReference type="RefSeq" id="WP_173806041.1">
    <property type="nucleotide sequence ID" value="NZ_JABSNM010000012.1"/>
</dbReference>
<proteinExistence type="inferred from homology"/>
<protein>
    <recommendedName>
        <fullName evidence="9">Cardiolipin synthase B</fullName>
        <shortName evidence="9">CL synthase</shortName>
        <ecNumber evidence="9">2.7.8.-</ecNumber>
    </recommendedName>
</protein>
<dbReference type="Proteomes" id="UP001516061">
    <property type="component" value="Unassembled WGS sequence"/>
</dbReference>
<feature type="active site" evidence="9">
    <location>
        <position position="151"/>
    </location>
</feature>
<keyword evidence="1 9" id="KW-1003">Cell membrane</keyword>
<sequence>MSGRVSGLEDDPATRSPAEGALEAGAAGTLSWYLVPRPLFRGGNQVELLRGGDQLFPAMIRAIARARHEVWLATYIFHDDETTRAVERALALAARRGARVRVVIDGFGSHDSLAAVEPRLRAAGIAVTVFRPLSRWTHWLQPGQLRRLHMKLCVVDGETGFVGGINLIDDRIDLHHGRTELPRLDFAVQVRGPVVAAMEQATRAMWSRSWFGRDWQQELRSLLLTEHPVRRVRALVRQMRLTRRSQRLPPLLEQVLAPVQAAFVVRDNIRQRRTIERAYIDAIRQARERIWLISPYFYPGQDFRRALCRAARRGVQVRLLMQGKPDYRIAAMAARVLYDELMACGVEIHEYTPAFLHAKVMLVDEHWATVGSSNIDPISLLLNLEANLIVRDEAFGAELAREIDRAISVSEPVTPQRLRSSRWLVLGQRALVAWIAHVYLRVAGVTGRY</sequence>
<reference evidence="11 12" key="1">
    <citation type="submission" date="2020-05" db="EMBL/GenBank/DDBJ databases">
        <title>Genomic Encyclopedia of Type Strains, Phase IV (KMG-V): Genome sequencing to study the core and pangenomes of soil and plant-associated prokaryotes.</title>
        <authorList>
            <person name="Whitman W."/>
        </authorList>
    </citation>
    <scope>NUCLEOTIDE SEQUENCE [LARGE SCALE GENOMIC DNA]</scope>
    <source>
        <strain evidence="11 12">C29</strain>
    </source>
</reference>
<evidence type="ECO:0000256" key="7">
    <source>
        <dbReference type="ARBA" id="ARBA00023209"/>
    </source>
</evidence>
<dbReference type="GO" id="GO:0016740">
    <property type="term" value="F:transferase activity"/>
    <property type="evidence" value="ECO:0007669"/>
    <property type="project" value="UniProtKB-KW"/>
</dbReference>
<evidence type="ECO:0000256" key="2">
    <source>
        <dbReference type="ARBA" id="ARBA00022516"/>
    </source>
</evidence>
<accession>A0ABX2G6J6</accession>
<dbReference type="NCBIfam" id="NF008427">
    <property type="entry name" value="PRK11263.1"/>
    <property type="match status" value="1"/>
</dbReference>